<accession>A0ABQ1K527</accession>
<feature type="coiled-coil region" evidence="1">
    <location>
        <begin position="375"/>
        <end position="420"/>
    </location>
</feature>
<sequence>MFVNLFKPKWRHSSAAVRASAVARLRKDHPGHIDILRQLLLDDNSSEVRRAALDRVDDPELLIQALVSEQDQQLRLHAACAIANYLEPLPEQEQRNWLERLPDTASLAALVLCDAGNQVQYVALSLIDDQTTLLTLALQGAIAQLRRSAAERITQPELLDTLCRESRGSDKTVHRIARDMLQAYKEQEREQQALEQKQRELIATLNALVNGLDHQHFQARFDVINREWEQLPSSSLLEPEFQTLAQRARAFIAQQQAEREQQEAKARAAAAHRDACVQLEQEIDGALTQDIEVSALQSLCDRVQSLEQQGPLTDGLNRRLKQAQHCRSALEQLQQHQDQLQSLLQQPLEQLDKGSINNLLHAIRWPEKLAKPDLLVQAEKLLKAIDKRRQEKREHSDRLASQLEGNLDALEQAISQGEIRVAVRCQDQATDQLQRLNGTTAPQLEKRYKSLIAQLQEMKDWQGFAINGKKEELCDRMEALIDADLPPQQLADQIRSLQQEWKSLDAGACVHSQKLWQRFRTAAEAAYSPCEAHFSTQRQLREQNLKQREEICHQLGQLLDSIDWDKADWPAIERICHTAKREWKQFSPVDRAPGKAVQSSFNQLIRNLDQRLRNWHQQCAEAKRQLILRAAELAEAEDLRAAAEEAKALQRHWKAIGPAFRSEERALWQEFRAHCDTIFARLKDDPTPPATQIMLEQSPAPMKEAELSRFNSCAEMLTKAEAAMLEGDAELIDRILDTVRGSVKSLPLPWRAAMLERADVVERTVESTEELEQQLADSEQRLRELCIRLEILLGQPTPDEDQAKRMEYQMRRLQQALAEQNQNPATGDVIQLDLEWKTLPYSGVFPELRQRFEQLKQRTTC</sequence>
<evidence type="ECO:0000256" key="1">
    <source>
        <dbReference type="SAM" id="Coils"/>
    </source>
</evidence>
<protein>
    <recommendedName>
        <fullName evidence="4">DUF349 domain-containing protein</fullName>
    </recommendedName>
</protein>
<dbReference type="InterPro" id="IPR007139">
    <property type="entry name" value="DUF349"/>
</dbReference>
<comment type="caution">
    <text evidence="2">The sequence shown here is derived from an EMBL/GenBank/DDBJ whole genome shotgun (WGS) entry which is preliminary data.</text>
</comment>
<feature type="coiled-coil region" evidence="1">
    <location>
        <begin position="245"/>
        <end position="274"/>
    </location>
</feature>
<dbReference type="Proteomes" id="UP000629025">
    <property type="component" value="Unassembled WGS sequence"/>
</dbReference>
<dbReference type="Pfam" id="PF03993">
    <property type="entry name" value="DUF349"/>
    <property type="match status" value="2"/>
</dbReference>
<name>A0ABQ1K527_9GAMM</name>
<feature type="coiled-coil region" evidence="1">
    <location>
        <begin position="605"/>
        <end position="649"/>
    </location>
</feature>
<dbReference type="EMBL" id="BMIJ01000002">
    <property type="protein sequence ID" value="GGB86891.1"/>
    <property type="molecule type" value="Genomic_DNA"/>
</dbReference>
<feature type="coiled-coil region" evidence="1">
    <location>
        <begin position="177"/>
        <end position="204"/>
    </location>
</feature>
<dbReference type="SUPFAM" id="SSF48371">
    <property type="entry name" value="ARM repeat"/>
    <property type="match status" value="1"/>
</dbReference>
<keyword evidence="1" id="KW-0175">Coiled coil</keyword>
<evidence type="ECO:0008006" key="4">
    <source>
        <dbReference type="Google" id="ProtNLM"/>
    </source>
</evidence>
<keyword evidence="3" id="KW-1185">Reference proteome</keyword>
<reference evidence="3" key="1">
    <citation type="journal article" date="2019" name="Int. J. Syst. Evol. Microbiol.">
        <title>The Global Catalogue of Microorganisms (GCM) 10K type strain sequencing project: providing services to taxonomists for standard genome sequencing and annotation.</title>
        <authorList>
            <consortium name="The Broad Institute Genomics Platform"/>
            <consortium name="The Broad Institute Genome Sequencing Center for Infectious Disease"/>
            <person name="Wu L."/>
            <person name="Ma J."/>
        </authorList>
    </citation>
    <scope>NUCLEOTIDE SEQUENCE [LARGE SCALE GENOMIC DNA]</scope>
    <source>
        <strain evidence="3">CGMCC 1.15341</strain>
    </source>
</reference>
<evidence type="ECO:0000313" key="3">
    <source>
        <dbReference type="Proteomes" id="UP000629025"/>
    </source>
</evidence>
<dbReference type="InterPro" id="IPR016024">
    <property type="entry name" value="ARM-type_fold"/>
</dbReference>
<dbReference type="RefSeq" id="WP_188746119.1">
    <property type="nucleotide sequence ID" value="NZ_BMIJ01000002.1"/>
</dbReference>
<gene>
    <name evidence="2" type="ORF">GCM10011352_10960</name>
</gene>
<feature type="coiled-coil region" evidence="1">
    <location>
        <begin position="761"/>
        <end position="823"/>
    </location>
</feature>
<proteinExistence type="predicted"/>
<organism evidence="2 3">
    <name type="scientific">Marinobacterium zhoushanense</name>
    <dbReference type="NCBI Taxonomy" id="1679163"/>
    <lineage>
        <taxon>Bacteria</taxon>
        <taxon>Pseudomonadati</taxon>
        <taxon>Pseudomonadota</taxon>
        <taxon>Gammaproteobacteria</taxon>
        <taxon>Oceanospirillales</taxon>
        <taxon>Oceanospirillaceae</taxon>
        <taxon>Marinobacterium</taxon>
    </lineage>
</organism>
<evidence type="ECO:0000313" key="2">
    <source>
        <dbReference type="EMBL" id="GGB86891.1"/>
    </source>
</evidence>